<protein>
    <submittedName>
        <fullName evidence="1">Uncharacterized protein</fullName>
    </submittedName>
</protein>
<dbReference type="Proteomes" id="UP000326565">
    <property type="component" value="Unassembled WGS sequence"/>
</dbReference>
<evidence type="ECO:0000313" key="2">
    <source>
        <dbReference type="Proteomes" id="UP000326565"/>
    </source>
</evidence>
<accession>A0A5N5WUT6</accession>
<keyword evidence="2" id="KW-1185">Reference proteome</keyword>
<dbReference type="OrthoDB" id="3885040at2759"/>
<dbReference type="AlphaFoldDB" id="A0A5N5WUT6"/>
<name>A0A5N5WUT6_9EURO</name>
<sequence length="155" mass="17725">MLNEVSRLLSGGAYLFDTWANTLDYGNWTSDVYEVGVNQRPSQPLFQDAVRTIWLVIGACNFDPVEDHAVGRFQRWSYRHDARDVGYILRDVYPAIRDSPREQGPSASLLLHRPDEKGIAIQFAFRMAEAIDSSDDAHESLRRVERQVSLKVISR</sequence>
<organism evidence="1 2">
    <name type="scientific">Aspergillus leporis</name>
    <dbReference type="NCBI Taxonomy" id="41062"/>
    <lineage>
        <taxon>Eukaryota</taxon>
        <taxon>Fungi</taxon>
        <taxon>Dikarya</taxon>
        <taxon>Ascomycota</taxon>
        <taxon>Pezizomycotina</taxon>
        <taxon>Eurotiomycetes</taxon>
        <taxon>Eurotiomycetidae</taxon>
        <taxon>Eurotiales</taxon>
        <taxon>Aspergillaceae</taxon>
        <taxon>Aspergillus</taxon>
        <taxon>Aspergillus subgen. Circumdati</taxon>
    </lineage>
</organism>
<reference evidence="1 2" key="1">
    <citation type="submission" date="2019-04" db="EMBL/GenBank/DDBJ databases">
        <title>Friends and foes A comparative genomics study of 23 Aspergillus species from section Flavi.</title>
        <authorList>
            <consortium name="DOE Joint Genome Institute"/>
            <person name="Kjaerbolling I."/>
            <person name="Vesth T."/>
            <person name="Frisvad J.C."/>
            <person name="Nybo J.L."/>
            <person name="Theobald S."/>
            <person name="Kildgaard S."/>
            <person name="Isbrandt T."/>
            <person name="Kuo A."/>
            <person name="Sato A."/>
            <person name="Lyhne E.K."/>
            <person name="Kogle M.E."/>
            <person name="Wiebenga A."/>
            <person name="Kun R.S."/>
            <person name="Lubbers R.J."/>
            <person name="Makela M.R."/>
            <person name="Barry K."/>
            <person name="Chovatia M."/>
            <person name="Clum A."/>
            <person name="Daum C."/>
            <person name="Haridas S."/>
            <person name="He G."/>
            <person name="LaButti K."/>
            <person name="Lipzen A."/>
            <person name="Mondo S."/>
            <person name="Riley R."/>
            <person name="Salamov A."/>
            <person name="Simmons B.A."/>
            <person name="Magnuson J.K."/>
            <person name="Henrissat B."/>
            <person name="Mortensen U.H."/>
            <person name="Larsen T.O."/>
            <person name="Devries R.P."/>
            <person name="Grigoriev I.V."/>
            <person name="Machida M."/>
            <person name="Baker S.E."/>
            <person name="Andersen M.R."/>
        </authorList>
    </citation>
    <scope>NUCLEOTIDE SEQUENCE [LARGE SCALE GENOMIC DNA]</scope>
    <source>
        <strain evidence="1 2">CBS 151.66</strain>
    </source>
</reference>
<dbReference type="EMBL" id="ML732269">
    <property type="protein sequence ID" value="KAB8071545.1"/>
    <property type="molecule type" value="Genomic_DNA"/>
</dbReference>
<evidence type="ECO:0000313" key="1">
    <source>
        <dbReference type="EMBL" id="KAB8071545.1"/>
    </source>
</evidence>
<gene>
    <name evidence="1" type="ORF">BDV29DRAFT_159342</name>
</gene>
<proteinExistence type="predicted"/>